<proteinExistence type="predicted"/>
<organism evidence="1 2">
    <name type="scientific">Xanthomarina gelatinilytica</name>
    <dbReference type="NCBI Taxonomy" id="1137281"/>
    <lineage>
        <taxon>Bacteria</taxon>
        <taxon>Pseudomonadati</taxon>
        <taxon>Bacteroidota</taxon>
        <taxon>Flavobacteriia</taxon>
        <taxon>Flavobacteriales</taxon>
        <taxon>Flavobacteriaceae</taxon>
        <taxon>Xanthomarina</taxon>
    </lineage>
</organism>
<accession>A0A3D6BTB8</accession>
<dbReference type="EMBL" id="DPRK01000208">
    <property type="protein sequence ID" value="HCY82452.1"/>
    <property type="molecule type" value="Genomic_DNA"/>
</dbReference>
<name>A0A3D6BTB8_9FLAO</name>
<evidence type="ECO:0000313" key="2">
    <source>
        <dbReference type="Proteomes" id="UP000263268"/>
    </source>
</evidence>
<dbReference type="Proteomes" id="UP000263268">
    <property type="component" value="Unassembled WGS sequence"/>
</dbReference>
<comment type="caution">
    <text evidence="1">The sequence shown here is derived from an EMBL/GenBank/DDBJ whole genome shotgun (WGS) entry which is preliminary data.</text>
</comment>
<reference evidence="1 2" key="1">
    <citation type="journal article" date="2018" name="Nat. Biotechnol.">
        <title>A standardized bacterial taxonomy based on genome phylogeny substantially revises the tree of life.</title>
        <authorList>
            <person name="Parks D.H."/>
            <person name="Chuvochina M."/>
            <person name="Waite D.W."/>
            <person name="Rinke C."/>
            <person name="Skarshewski A."/>
            <person name="Chaumeil P.A."/>
            <person name="Hugenholtz P."/>
        </authorList>
    </citation>
    <scope>NUCLEOTIDE SEQUENCE [LARGE SCALE GENOMIC DNA]</scope>
    <source>
        <strain evidence="1">UBA10227</strain>
    </source>
</reference>
<gene>
    <name evidence="1" type="ORF">DHV22_13055</name>
</gene>
<dbReference type="AlphaFoldDB" id="A0A3D6BTB8"/>
<evidence type="ECO:0008006" key="3">
    <source>
        <dbReference type="Google" id="ProtNLM"/>
    </source>
</evidence>
<sequence length="147" mass="16159">MSKRENIIADIITKLDAVSSPIEFIKITREPFDPQELSDAQFPALFVVSGDETRELSSLGAVGSGKRTGTIDFVLTCFVKGTDSNLDTKRNQVAEVVEETLDNDITRNGNALNTEIVEISTDEGEFQPYGAVRIVVRVLYDFVRGTA</sequence>
<protein>
    <recommendedName>
        <fullName evidence="3">DUF3168 domain-containing protein</fullName>
    </recommendedName>
</protein>
<evidence type="ECO:0000313" key="1">
    <source>
        <dbReference type="EMBL" id="HCY82452.1"/>
    </source>
</evidence>